<evidence type="ECO:0000256" key="1">
    <source>
        <dbReference type="ARBA" id="ARBA00039658"/>
    </source>
</evidence>
<dbReference type="Pfam" id="PF00665">
    <property type="entry name" value="rve"/>
    <property type="match status" value="1"/>
</dbReference>
<dbReference type="InterPro" id="IPR036397">
    <property type="entry name" value="RNaseH_sf"/>
</dbReference>
<dbReference type="InterPro" id="IPR041588">
    <property type="entry name" value="Integrase_H2C2"/>
</dbReference>
<keyword evidence="5" id="KW-1185">Reference proteome</keyword>
<protein>
    <recommendedName>
        <fullName evidence="1">Gypsy retrotransposon integrase-like protein 1</fullName>
    </recommendedName>
</protein>
<dbReference type="InterPro" id="IPR012337">
    <property type="entry name" value="RNaseH-like_sf"/>
</dbReference>
<dbReference type="GO" id="GO:0015074">
    <property type="term" value="P:DNA integration"/>
    <property type="evidence" value="ECO:0007669"/>
    <property type="project" value="InterPro"/>
</dbReference>
<dbReference type="Gene3D" id="3.30.420.10">
    <property type="entry name" value="Ribonuclease H-like superfamily/Ribonuclease H"/>
    <property type="match status" value="1"/>
</dbReference>
<dbReference type="FunFam" id="3.30.420.10:FF:000032">
    <property type="entry name" value="Retrovirus-related Pol polyprotein from transposon 297-like Protein"/>
    <property type="match status" value="1"/>
</dbReference>
<organism evidence="4 5">
    <name type="scientific">Labeo rohita</name>
    <name type="common">Indian major carp</name>
    <name type="synonym">Cyprinus rohita</name>
    <dbReference type="NCBI Taxonomy" id="84645"/>
    <lineage>
        <taxon>Eukaryota</taxon>
        <taxon>Metazoa</taxon>
        <taxon>Chordata</taxon>
        <taxon>Craniata</taxon>
        <taxon>Vertebrata</taxon>
        <taxon>Euteleostomi</taxon>
        <taxon>Actinopterygii</taxon>
        <taxon>Neopterygii</taxon>
        <taxon>Teleostei</taxon>
        <taxon>Ostariophysi</taxon>
        <taxon>Cypriniformes</taxon>
        <taxon>Cyprinidae</taxon>
        <taxon>Labeoninae</taxon>
        <taxon>Labeonini</taxon>
        <taxon>Labeo</taxon>
    </lineage>
</organism>
<dbReference type="SUPFAM" id="SSF53098">
    <property type="entry name" value="Ribonuclease H-like"/>
    <property type="match status" value="2"/>
</dbReference>
<dbReference type="STRING" id="84645.A0A498N624"/>
<evidence type="ECO:0000256" key="2">
    <source>
        <dbReference type="SAM" id="MobiDB-lite"/>
    </source>
</evidence>
<feature type="compositionally biased region" description="Basic and acidic residues" evidence="2">
    <location>
        <begin position="263"/>
        <end position="276"/>
    </location>
</feature>
<evidence type="ECO:0000259" key="3">
    <source>
        <dbReference type="PROSITE" id="PS50994"/>
    </source>
</evidence>
<reference evidence="4 5" key="1">
    <citation type="submission" date="2018-03" db="EMBL/GenBank/DDBJ databases">
        <title>Draft genome sequence of Rohu Carp (Labeo rohita).</title>
        <authorList>
            <person name="Das P."/>
            <person name="Kushwaha B."/>
            <person name="Joshi C.G."/>
            <person name="Kumar D."/>
            <person name="Nagpure N.S."/>
            <person name="Sahoo L."/>
            <person name="Das S.P."/>
            <person name="Bit A."/>
            <person name="Patnaik S."/>
            <person name="Meher P.K."/>
            <person name="Jayasankar P."/>
            <person name="Koringa P.G."/>
            <person name="Patel N.V."/>
            <person name="Hinsu A.T."/>
            <person name="Kumar R."/>
            <person name="Pandey M."/>
            <person name="Agarwal S."/>
            <person name="Srivastava S."/>
            <person name="Singh M."/>
            <person name="Iquebal M.A."/>
            <person name="Jaiswal S."/>
            <person name="Angadi U.B."/>
            <person name="Kumar N."/>
            <person name="Raza M."/>
            <person name="Shah T.M."/>
            <person name="Rai A."/>
            <person name="Jena J.K."/>
        </authorList>
    </citation>
    <scope>NUCLEOTIDE SEQUENCE [LARGE SCALE GENOMIC DNA]</scope>
    <source>
        <strain evidence="4">DASCIFA01</strain>
        <tissue evidence="4">Testis</tissue>
    </source>
</reference>
<gene>
    <name evidence="4" type="ORF">ROHU_006327</name>
</gene>
<dbReference type="AlphaFoldDB" id="A0A498N624"/>
<dbReference type="InterPro" id="IPR050951">
    <property type="entry name" value="Retrovirus_Pol_polyprotein"/>
</dbReference>
<feature type="region of interest" description="Disordered" evidence="2">
    <location>
        <begin position="259"/>
        <end position="304"/>
    </location>
</feature>
<dbReference type="PROSITE" id="PS50994">
    <property type="entry name" value="INTEGRASE"/>
    <property type="match status" value="1"/>
</dbReference>
<dbReference type="Gene3D" id="1.10.340.70">
    <property type="match status" value="1"/>
</dbReference>
<evidence type="ECO:0000313" key="5">
    <source>
        <dbReference type="Proteomes" id="UP000290572"/>
    </source>
</evidence>
<feature type="domain" description="Integrase catalytic" evidence="3">
    <location>
        <begin position="467"/>
        <end position="625"/>
    </location>
</feature>
<dbReference type="InterPro" id="IPR001584">
    <property type="entry name" value="Integrase_cat-core"/>
</dbReference>
<accession>A0A498N624</accession>
<dbReference type="GO" id="GO:0003676">
    <property type="term" value="F:nucleic acid binding"/>
    <property type="evidence" value="ECO:0007669"/>
    <property type="project" value="InterPro"/>
</dbReference>
<dbReference type="Pfam" id="PF17921">
    <property type="entry name" value="Integrase_H2C2"/>
    <property type="match status" value="1"/>
</dbReference>
<comment type="caution">
    <text evidence="4">The sequence shown here is derived from an EMBL/GenBank/DDBJ whole genome shotgun (WGS) entry which is preliminary data.</text>
</comment>
<proteinExistence type="predicted"/>
<name>A0A498N624_LABRO</name>
<dbReference type="PANTHER" id="PTHR37984:SF5">
    <property type="entry name" value="PROTEIN NYNRIN-LIKE"/>
    <property type="match status" value="1"/>
</dbReference>
<evidence type="ECO:0000313" key="4">
    <source>
        <dbReference type="EMBL" id="RXN24087.1"/>
    </source>
</evidence>
<dbReference type="FunFam" id="1.10.340.70:FF:000001">
    <property type="entry name" value="Retrovirus-related Pol polyprotein from transposon gypsy-like Protein"/>
    <property type="match status" value="1"/>
</dbReference>
<dbReference type="PANTHER" id="PTHR37984">
    <property type="entry name" value="PROTEIN CBG26694"/>
    <property type="match status" value="1"/>
</dbReference>
<dbReference type="EMBL" id="QBIY01012551">
    <property type="protein sequence ID" value="RXN24087.1"/>
    <property type="molecule type" value="Genomic_DNA"/>
</dbReference>
<dbReference type="Proteomes" id="UP000290572">
    <property type="component" value="Unassembled WGS sequence"/>
</dbReference>
<sequence>MARLLLDVVEEWELTDKSVVLVTDNAANMISAAEIGKFPHVKCFAHTLNLAAQRALKLPAVSRLLGRVRRISAYFHRSTKAKHLFEENQRVVLKLTSPLKLTTDVATRWNSAHDMMERFLQLQAAVHATLLSPALNVDESDIVTLSRADLANVEEVVKTLKPVKDATVFMSEESSPTVSLIAPVYAQLLQSMSDTIGDQPLIRDVKNAIKTDLLKRYNSEAEKKILHTSSALDPRFKGLPFLTEEERLDVSTGVTSEAAYLEEYERRQRTEADEAPGRTGSSGTKEELLSMDDNVSESAGPSAPKRRASSLLLSLLGPAFINDTSEPAVQNSSVQCGHKMDEAEFKVLAEFKRFGKLPNGLTRHEKFIFLRRAKSFAIENDILYYVRKDGTLAKVLSTKECAQEIFEQFHSRPIGAHCGIQKTLDAISKRFYWPGMSVNIKHWVTHCAQCQKNPCSLKNLNEYTPIEVAQPWDIVGMDLVGKLTPTKEGYQYICVMVDYFTKWCEAFPLKTKSAEEVTTCIIKHFYKFGAPKRLLTDQGTEFVNKINLGVCQTLGIKRSLCAPYHPQTNGLVERLNGTIQRSLSKLVENRPSSWADYLEATMFGLRTKKQITTKFAPYYLLFGREARYPCEVPESYEINESVEEMVAEECVSEWIKRQDRL</sequence>